<name>A0A1F5F361_9BACT</name>
<evidence type="ECO:0000313" key="3">
    <source>
        <dbReference type="Proteomes" id="UP000176191"/>
    </source>
</evidence>
<organism evidence="2 3">
    <name type="scientific">Candidatus Collierbacteria bacterium RIFOXYA2_FULL_46_10</name>
    <dbReference type="NCBI Taxonomy" id="1817726"/>
    <lineage>
        <taxon>Bacteria</taxon>
        <taxon>Candidatus Collieribacteriota</taxon>
    </lineage>
</organism>
<dbReference type="InterPro" id="IPR043128">
    <property type="entry name" value="Rev_trsase/Diguanyl_cyclase"/>
</dbReference>
<sequence length="235" mass="26545">MGVDRATVLKMREKFPREKSSVLSLRAQIRERELADLVGDLGVLSRRAVDLKLQRMAQRMLQGNLDEYPGLVVAMGDLDNLKLINDAGGKDQGHYMGDAAIYNAFQMAGKIRPYDDLTRLGGDELGILMRASSSEEAKLLMEGGVGRDGVIPRIQQAVVQGITELKARFKERWVADPTDNKIPGQVTMGWAYLSREDFMKLYLEWQGDKKKDENMVGDFCTYVFKLADMKMFEKK</sequence>
<dbReference type="InterPro" id="IPR029787">
    <property type="entry name" value="Nucleotide_cyclase"/>
</dbReference>
<evidence type="ECO:0000313" key="2">
    <source>
        <dbReference type="EMBL" id="OGD74006.1"/>
    </source>
</evidence>
<dbReference type="Proteomes" id="UP000176191">
    <property type="component" value="Unassembled WGS sequence"/>
</dbReference>
<protein>
    <recommendedName>
        <fullName evidence="1">GGDEF domain-containing protein</fullName>
    </recommendedName>
</protein>
<accession>A0A1F5F361</accession>
<evidence type="ECO:0000259" key="1">
    <source>
        <dbReference type="Pfam" id="PF00990"/>
    </source>
</evidence>
<dbReference type="InterPro" id="IPR000160">
    <property type="entry name" value="GGDEF_dom"/>
</dbReference>
<reference evidence="2 3" key="1">
    <citation type="journal article" date="2016" name="Nat. Commun.">
        <title>Thousands of microbial genomes shed light on interconnected biogeochemical processes in an aquifer system.</title>
        <authorList>
            <person name="Anantharaman K."/>
            <person name="Brown C.T."/>
            <person name="Hug L.A."/>
            <person name="Sharon I."/>
            <person name="Castelle C.J."/>
            <person name="Probst A.J."/>
            <person name="Thomas B.C."/>
            <person name="Singh A."/>
            <person name="Wilkins M.J."/>
            <person name="Karaoz U."/>
            <person name="Brodie E.L."/>
            <person name="Williams K.H."/>
            <person name="Hubbard S.S."/>
            <person name="Banfield J.F."/>
        </authorList>
    </citation>
    <scope>NUCLEOTIDE SEQUENCE [LARGE SCALE GENOMIC DNA]</scope>
</reference>
<comment type="caution">
    <text evidence="2">The sequence shown here is derived from an EMBL/GenBank/DDBJ whole genome shotgun (WGS) entry which is preliminary data.</text>
</comment>
<dbReference type="SUPFAM" id="SSF55073">
    <property type="entry name" value="Nucleotide cyclase"/>
    <property type="match status" value="1"/>
</dbReference>
<dbReference type="Gene3D" id="3.30.70.270">
    <property type="match status" value="1"/>
</dbReference>
<gene>
    <name evidence="2" type="ORF">A2228_00155</name>
</gene>
<feature type="domain" description="GGDEF" evidence="1">
    <location>
        <begin position="44"/>
        <end position="142"/>
    </location>
</feature>
<dbReference type="EMBL" id="MFAK01000042">
    <property type="protein sequence ID" value="OGD74006.1"/>
    <property type="molecule type" value="Genomic_DNA"/>
</dbReference>
<dbReference type="Pfam" id="PF00990">
    <property type="entry name" value="GGDEF"/>
    <property type="match status" value="1"/>
</dbReference>
<dbReference type="AlphaFoldDB" id="A0A1F5F361"/>
<proteinExistence type="predicted"/>